<dbReference type="SUPFAM" id="SSF51182">
    <property type="entry name" value="RmlC-like cupins"/>
    <property type="match status" value="1"/>
</dbReference>
<evidence type="ECO:0000313" key="3">
    <source>
        <dbReference type="Proteomes" id="UP000637423"/>
    </source>
</evidence>
<comment type="caution">
    <text evidence="2">The sequence shown here is derived from an EMBL/GenBank/DDBJ whole genome shotgun (WGS) entry which is preliminary data.</text>
</comment>
<sequence>MLVKFAKESYTIPAGAAVSGKVASPQAIHIASGRVWLTVEGLEADHWLNAGESFTLPADRLIVIEADKQASLIEMATGKAAISPAHLPKRHATPHLGAGKAQAV</sequence>
<dbReference type="Pfam" id="PF11142">
    <property type="entry name" value="DUF2917"/>
    <property type="match status" value="1"/>
</dbReference>
<dbReference type="InterPro" id="IPR011051">
    <property type="entry name" value="RmlC_Cupin_sf"/>
</dbReference>
<proteinExistence type="predicted"/>
<evidence type="ECO:0000256" key="1">
    <source>
        <dbReference type="SAM" id="MobiDB-lite"/>
    </source>
</evidence>
<gene>
    <name evidence="2" type="ORF">GCM10011396_56380</name>
</gene>
<reference evidence="2" key="1">
    <citation type="journal article" date="2014" name="Int. J. Syst. Evol. Microbiol.">
        <title>Complete genome sequence of Corynebacterium casei LMG S-19264T (=DSM 44701T), isolated from a smear-ripened cheese.</title>
        <authorList>
            <consortium name="US DOE Joint Genome Institute (JGI-PGF)"/>
            <person name="Walter F."/>
            <person name="Albersmeier A."/>
            <person name="Kalinowski J."/>
            <person name="Ruckert C."/>
        </authorList>
    </citation>
    <scope>NUCLEOTIDE SEQUENCE</scope>
    <source>
        <strain evidence="2">CGMCC 1.10998</strain>
    </source>
</reference>
<accession>A0A916V180</accession>
<organism evidence="2 3">
    <name type="scientific">Undibacterium terreum</name>
    <dbReference type="NCBI Taxonomy" id="1224302"/>
    <lineage>
        <taxon>Bacteria</taxon>
        <taxon>Pseudomonadati</taxon>
        <taxon>Pseudomonadota</taxon>
        <taxon>Betaproteobacteria</taxon>
        <taxon>Burkholderiales</taxon>
        <taxon>Oxalobacteraceae</taxon>
        <taxon>Undibacterium</taxon>
    </lineage>
</organism>
<name>A0A916V180_9BURK</name>
<feature type="region of interest" description="Disordered" evidence="1">
    <location>
        <begin position="84"/>
        <end position="104"/>
    </location>
</feature>
<keyword evidence="3" id="KW-1185">Reference proteome</keyword>
<dbReference type="RefSeq" id="WP_188569519.1">
    <property type="nucleotide sequence ID" value="NZ_BMED01000010.1"/>
</dbReference>
<evidence type="ECO:0000313" key="2">
    <source>
        <dbReference type="EMBL" id="GGD01568.1"/>
    </source>
</evidence>
<evidence type="ECO:0008006" key="4">
    <source>
        <dbReference type="Google" id="ProtNLM"/>
    </source>
</evidence>
<dbReference type="EMBL" id="BMED01000010">
    <property type="protein sequence ID" value="GGD01568.1"/>
    <property type="molecule type" value="Genomic_DNA"/>
</dbReference>
<dbReference type="InterPro" id="IPR021317">
    <property type="entry name" value="DUF2917"/>
</dbReference>
<reference evidence="2" key="2">
    <citation type="submission" date="2020-09" db="EMBL/GenBank/DDBJ databases">
        <authorList>
            <person name="Sun Q."/>
            <person name="Zhou Y."/>
        </authorList>
    </citation>
    <scope>NUCLEOTIDE SEQUENCE</scope>
    <source>
        <strain evidence="2">CGMCC 1.10998</strain>
    </source>
</reference>
<dbReference type="Proteomes" id="UP000637423">
    <property type="component" value="Unassembled WGS sequence"/>
</dbReference>
<dbReference type="AlphaFoldDB" id="A0A916V180"/>
<protein>
    <recommendedName>
        <fullName evidence="4">DUF2917 family protein</fullName>
    </recommendedName>
</protein>